<dbReference type="AlphaFoldDB" id="A0A382P5S0"/>
<sequence length="41" mass="4994">MSLVTSVIRSPSAHHVYQAKLRKMQKRKNHLMYLQLTRWKK</sequence>
<accession>A0A382P5S0</accession>
<proteinExistence type="predicted"/>
<organism evidence="1">
    <name type="scientific">marine metagenome</name>
    <dbReference type="NCBI Taxonomy" id="408172"/>
    <lineage>
        <taxon>unclassified sequences</taxon>
        <taxon>metagenomes</taxon>
        <taxon>ecological metagenomes</taxon>
    </lineage>
</organism>
<evidence type="ECO:0000313" key="1">
    <source>
        <dbReference type="EMBL" id="SVC68180.1"/>
    </source>
</evidence>
<gene>
    <name evidence="1" type="ORF">METZ01_LOCUS321034</name>
</gene>
<name>A0A382P5S0_9ZZZZ</name>
<reference evidence="1" key="1">
    <citation type="submission" date="2018-05" db="EMBL/GenBank/DDBJ databases">
        <authorList>
            <person name="Lanie J.A."/>
            <person name="Ng W.-L."/>
            <person name="Kazmierczak K.M."/>
            <person name="Andrzejewski T.M."/>
            <person name="Davidsen T.M."/>
            <person name="Wayne K.J."/>
            <person name="Tettelin H."/>
            <person name="Glass J.I."/>
            <person name="Rusch D."/>
            <person name="Podicherti R."/>
            <person name="Tsui H.-C.T."/>
            <person name="Winkler M.E."/>
        </authorList>
    </citation>
    <scope>NUCLEOTIDE SEQUENCE</scope>
</reference>
<dbReference type="EMBL" id="UINC01104767">
    <property type="protein sequence ID" value="SVC68180.1"/>
    <property type="molecule type" value="Genomic_DNA"/>
</dbReference>
<protein>
    <submittedName>
        <fullName evidence="1">Uncharacterized protein</fullName>
    </submittedName>
</protein>